<feature type="transmembrane region" description="Helical" evidence="6">
    <location>
        <begin position="20"/>
        <end position="41"/>
    </location>
</feature>
<keyword evidence="2" id="KW-1003">Cell membrane</keyword>
<feature type="transmembrane region" description="Helical" evidence="6">
    <location>
        <begin position="293"/>
        <end position="311"/>
    </location>
</feature>
<evidence type="ECO:0000256" key="1">
    <source>
        <dbReference type="ARBA" id="ARBA00004651"/>
    </source>
</evidence>
<evidence type="ECO:0000256" key="2">
    <source>
        <dbReference type="ARBA" id="ARBA00022475"/>
    </source>
</evidence>
<dbReference type="PANTHER" id="PTHR23513:SF6">
    <property type="entry name" value="MAJOR FACILITATOR SUPERFAMILY ASSOCIATED DOMAIN-CONTAINING PROTEIN"/>
    <property type="match status" value="1"/>
</dbReference>
<feature type="transmembrane region" description="Helical" evidence="6">
    <location>
        <begin position="84"/>
        <end position="106"/>
    </location>
</feature>
<proteinExistence type="predicted"/>
<feature type="transmembrane region" description="Helical" evidence="6">
    <location>
        <begin position="383"/>
        <end position="404"/>
    </location>
</feature>
<dbReference type="PANTHER" id="PTHR23513">
    <property type="entry name" value="INTEGRAL MEMBRANE EFFLUX PROTEIN-RELATED"/>
    <property type="match status" value="1"/>
</dbReference>
<dbReference type="KEGG" id="laj:A0128_17525"/>
<keyword evidence="5 6" id="KW-0472">Membrane</keyword>
<organism evidence="8 9">
    <name type="scientific">Leptospira tipperaryensis</name>
    <dbReference type="NCBI Taxonomy" id="2564040"/>
    <lineage>
        <taxon>Bacteria</taxon>
        <taxon>Pseudomonadati</taxon>
        <taxon>Spirochaetota</taxon>
        <taxon>Spirochaetia</taxon>
        <taxon>Leptospirales</taxon>
        <taxon>Leptospiraceae</taxon>
        <taxon>Leptospira</taxon>
    </lineage>
</organism>
<evidence type="ECO:0000256" key="3">
    <source>
        <dbReference type="ARBA" id="ARBA00022692"/>
    </source>
</evidence>
<feature type="domain" description="Major facilitator superfamily (MFS) profile" evidence="7">
    <location>
        <begin position="13"/>
        <end position="407"/>
    </location>
</feature>
<evidence type="ECO:0000256" key="4">
    <source>
        <dbReference type="ARBA" id="ARBA00022989"/>
    </source>
</evidence>
<dbReference type="OrthoDB" id="9775268at2"/>
<dbReference type="AlphaFoldDB" id="A0A1D7V0X2"/>
<dbReference type="PROSITE" id="PS50850">
    <property type="entry name" value="MFS"/>
    <property type="match status" value="1"/>
</dbReference>
<feature type="transmembrane region" description="Helical" evidence="6">
    <location>
        <begin position="317"/>
        <end position="341"/>
    </location>
</feature>
<feature type="transmembrane region" description="Helical" evidence="6">
    <location>
        <begin position="112"/>
        <end position="131"/>
    </location>
</feature>
<evidence type="ECO:0000256" key="6">
    <source>
        <dbReference type="SAM" id="Phobius"/>
    </source>
</evidence>
<keyword evidence="3 6" id="KW-0812">Transmembrane</keyword>
<dbReference type="GO" id="GO:0005886">
    <property type="term" value="C:plasma membrane"/>
    <property type="evidence" value="ECO:0007669"/>
    <property type="project" value="UniProtKB-SubCell"/>
</dbReference>
<feature type="transmembrane region" description="Helical" evidence="6">
    <location>
        <begin position="152"/>
        <end position="172"/>
    </location>
</feature>
<dbReference type="EMBL" id="CP015217">
    <property type="protein sequence ID" value="AOP35478.1"/>
    <property type="molecule type" value="Genomic_DNA"/>
</dbReference>
<comment type="subcellular location">
    <subcellularLocation>
        <location evidence="1">Cell membrane</location>
        <topology evidence="1">Multi-pass membrane protein</topology>
    </subcellularLocation>
</comment>
<dbReference type="CDD" id="cd06173">
    <property type="entry name" value="MFS_MefA_like"/>
    <property type="match status" value="1"/>
</dbReference>
<feature type="transmembrane region" description="Helical" evidence="6">
    <location>
        <begin position="53"/>
        <end position="72"/>
    </location>
</feature>
<dbReference type="Proteomes" id="UP000094197">
    <property type="component" value="Chromosome 1"/>
</dbReference>
<dbReference type="Pfam" id="PF07690">
    <property type="entry name" value="MFS_1"/>
    <property type="match status" value="1"/>
</dbReference>
<evidence type="ECO:0000313" key="8">
    <source>
        <dbReference type="EMBL" id="AOP35478.1"/>
    </source>
</evidence>
<gene>
    <name evidence="8" type="ORF">A0128_17525</name>
</gene>
<keyword evidence="9" id="KW-1185">Reference proteome</keyword>
<dbReference type="Gene3D" id="1.20.1250.20">
    <property type="entry name" value="MFS general substrate transporter like domains"/>
    <property type="match status" value="1"/>
</dbReference>
<dbReference type="SUPFAM" id="SSF103473">
    <property type="entry name" value="MFS general substrate transporter"/>
    <property type="match status" value="1"/>
</dbReference>
<dbReference type="InterPro" id="IPR036259">
    <property type="entry name" value="MFS_trans_sf"/>
</dbReference>
<feature type="transmembrane region" description="Helical" evidence="6">
    <location>
        <begin position="266"/>
        <end position="286"/>
    </location>
</feature>
<evidence type="ECO:0000313" key="9">
    <source>
        <dbReference type="Proteomes" id="UP000094197"/>
    </source>
</evidence>
<evidence type="ECO:0000256" key="5">
    <source>
        <dbReference type="ARBA" id="ARBA00023136"/>
    </source>
</evidence>
<dbReference type="GO" id="GO:0022857">
    <property type="term" value="F:transmembrane transporter activity"/>
    <property type="evidence" value="ECO:0007669"/>
    <property type="project" value="InterPro"/>
</dbReference>
<feature type="transmembrane region" description="Helical" evidence="6">
    <location>
        <begin position="232"/>
        <end position="254"/>
    </location>
</feature>
<dbReference type="InterPro" id="IPR011701">
    <property type="entry name" value="MFS"/>
</dbReference>
<dbReference type="InterPro" id="IPR020846">
    <property type="entry name" value="MFS_dom"/>
</dbReference>
<accession>A0A1D7V0X2</accession>
<protein>
    <recommendedName>
        <fullName evidence="7">Major facilitator superfamily (MFS) profile domain-containing protein</fullName>
    </recommendedName>
</protein>
<sequence>MTNNDSSISNGGLFAKKSLIHFYINTAITLLAGNMFNYTLIIYSLDLTQSQTFAGSIFFANVSPTILFSFFVGAILDRYSRLKILYIFQTNFILSGIILGTLILLGKMNYDLRYILILFSIYNGLALTFVIPGRLTLLGNLVDSKDTAKATMMLNILIIIGFGLAPMFVGLIKQKYEWYVLFFFISGLYSIGYLFLVFVKIKETVHLEKETIWFGLKRGFVFLRSESLSIELLILTMFAIFMVGPMQVVLPQFAKNILFLNERERGLYMGMLGLGLLIGGIGARLLHNRFHRGYTMLGATFLSGLTVLAVANFPFTIVSAFLLLFVGVLGGLLSALIPSTLQIITPDNVRGRVMSFYSLVFQATPALSGLLTGKLADTYGQPWSIGFSGGFIIVCAIFCAFSFAKLRAFR</sequence>
<keyword evidence="4 6" id="KW-1133">Transmembrane helix</keyword>
<name>A0A1D7V0X2_9LEPT</name>
<feature type="transmembrane region" description="Helical" evidence="6">
    <location>
        <begin position="178"/>
        <end position="199"/>
    </location>
</feature>
<feature type="transmembrane region" description="Helical" evidence="6">
    <location>
        <begin position="353"/>
        <end position="371"/>
    </location>
</feature>
<reference evidence="8 9" key="1">
    <citation type="submission" date="2016-04" db="EMBL/GenBank/DDBJ databases">
        <title>Complete genome seqeunce of Leptospira alstonii serovar Room22.</title>
        <authorList>
            <person name="Nally J.E."/>
            <person name="Bayles D.O."/>
            <person name="Hurley D."/>
            <person name="Fanning S."/>
            <person name="McMahon B.J."/>
            <person name="Arent Z."/>
        </authorList>
    </citation>
    <scope>NUCLEOTIDE SEQUENCE [LARGE SCALE GENOMIC DNA]</scope>
    <source>
        <strain evidence="8 9">GWTS #1</strain>
    </source>
</reference>
<dbReference type="RefSeq" id="WP_069608681.1">
    <property type="nucleotide sequence ID" value="NZ_CP015217.1"/>
</dbReference>
<evidence type="ECO:0000259" key="7">
    <source>
        <dbReference type="PROSITE" id="PS50850"/>
    </source>
</evidence>